<evidence type="ECO:0000313" key="2">
    <source>
        <dbReference type="Proteomes" id="UP000825388"/>
    </source>
</evidence>
<comment type="caution">
    <text evidence="1">The sequence shown here is derived from an EMBL/GenBank/DDBJ whole genome shotgun (WGS) entry which is preliminary data.</text>
</comment>
<organism evidence="1 2">
    <name type="scientific">Xanthomonas citri pv. sesbaniae</name>
    <dbReference type="NCBI Taxonomy" id="473425"/>
    <lineage>
        <taxon>Bacteria</taxon>
        <taxon>Pseudomonadati</taxon>
        <taxon>Pseudomonadota</taxon>
        <taxon>Gammaproteobacteria</taxon>
        <taxon>Lysobacterales</taxon>
        <taxon>Lysobacteraceae</taxon>
        <taxon>Xanthomonas</taxon>
    </lineage>
</organism>
<dbReference type="AlphaFoldDB" id="A0AAW4RTJ8"/>
<sequence>MAYQTGTASGPAALLNSLATFASSNGWSSQDIQAGKGFTSPDGATFALVAGTDSLAIRGCVGLSSSKVASEQPGAASVATVVNAIAGPFAGYTFFAGNEDGAYYLHGVIEAAAGIYKPFAIGRLVKFDSTVGGEYASAVNWFYGDNYTNFPTNQYHDYLFDSRHLYQGNESWSHVRANLDGKANNWMRLKTDWEGNNALGIARADGLAGSLISVGYQRFNKLVPILPIYLFGDRPSNLRSPLGYVPHLRLVDLRLLEPKQIITIGTEEWQVFPAHQRTLTWDVYRSTIPSSAYNGYAFRRIM</sequence>
<gene>
    <name evidence="1" type="ORF">Xseb_02750</name>
</gene>
<name>A0AAW4RTJ8_XANCI</name>
<proteinExistence type="predicted"/>
<evidence type="ECO:0008006" key="3">
    <source>
        <dbReference type="Google" id="ProtNLM"/>
    </source>
</evidence>
<dbReference type="EMBL" id="LOKL01000158">
    <property type="protein sequence ID" value="MBZ3926399.1"/>
    <property type="molecule type" value="Genomic_DNA"/>
</dbReference>
<dbReference type="Proteomes" id="UP000825388">
    <property type="component" value="Unassembled WGS sequence"/>
</dbReference>
<protein>
    <recommendedName>
        <fullName evidence="3">Phage tail protein</fullName>
    </recommendedName>
</protein>
<reference evidence="1" key="1">
    <citation type="submission" date="2015-12" db="EMBL/GenBank/DDBJ databases">
        <authorList>
            <person name="Bansal K."/>
            <person name="Midha S."/>
            <person name="Patil P.B."/>
        </authorList>
    </citation>
    <scope>NUCLEOTIDE SEQUENCE</scope>
    <source>
        <strain evidence="1">LMG867</strain>
    </source>
</reference>
<evidence type="ECO:0000313" key="1">
    <source>
        <dbReference type="EMBL" id="MBZ3926399.1"/>
    </source>
</evidence>
<accession>A0AAW4RTJ8</accession>